<reference evidence="1" key="1">
    <citation type="submission" date="2013-12" db="EMBL/GenBank/DDBJ databases">
        <title>A Varibaculum cambriense genome reconstructed from a premature infant gut community with otherwise low bacterial novelty that shifts toward anaerobic metabolism during the third week of life.</title>
        <authorList>
            <person name="Brown C.T."/>
            <person name="Sharon I."/>
            <person name="Thomas B.C."/>
            <person name="Castelle C.J."/>
            <person name="Morowitz M.J."/>
            <person name="Banfield J.F."/>
        </authorList>
    </citation>
    <scope>NUCLEOTIDE SEQUENCE</scope>
</reference>
<name>W1YEY6_9ZZZZ</name>
<evidence type="ECO:0000313" key="1">
    <source>
        <dbReference type="EMBL" id="ETJ41108.1"/>
    </source>
</evidence>
<organism evidence="1">
    <name type="scientific">human gut metagenome</name>
    <dbReference type="NCBI Taxonomy" id="408170"/>
    <lineage>
        <taxon>unclassified sequences</taxon>
        <taxon>metagenomes</taxon>
        <taxon>organismal metagenomes</taxon>
    </lineage>
</organism>
<proteinExistence type="predicted"/>
<accession>W1YEY6</accession>
<feature type="non-terminal residue" evidence="1">
    <location>
        <position position="144"/>
    </location>
</feature>
<protein>
    <submittedName>
        <fullName evidence="1">Uncharacterized protein</fullName>
    </submittedName>
</protein>
<dbReference type="EMBL" id="AZMM01004962">
    <property type="protein sequence ID" value="ETJ41108.1"/>
    <property type="molecule type" value="Genomic_DNA"/>
</dbReference>
<gene>
    <name evidence="1" type="ORF">Q604_UNBC04962G0001</name>
</gene>
<comment type="caution">
    <text evidence="1">The sequence shown here is derived from an EMBL/GenBank/DDBJ whole genome shotgun (WGS) entry which is preliminary data.</text>
</comment>
<dbReference type="AlphaFoldDB" id="W1YEY6"/>
<sequence length="144" mass="16784">MNSLRVIYNKVSAIKKCNVEYDENDYYNDLTKLKYISQIYQSFLDEKENVSFLKYICKNIAENDNYTISKFEEYLNKFVNSVNNLFADPAGKNVLYADGFFYELFAENLTVKGNGSECGYYKELENREREAKVKFESLIDIAGA</sequence>